<dbReference type="EMBL" id="QXED01000003">
    <property type="protein sequence ID" value="RIV23550.1"/>
    <property type="molecule type" value="Genomic_DNA"/>
</dbReference>
<evidence type="ECO:0000313" key="1">
    <source>
        <dbReference type="EMBL" id="RIV23550.1"/>
    </source>
</evidence>
<comment type="caution">
    <text evidence="1">The sequence shown here is derived from an EMBL/GenBank/DDBJ whole genome shotgun (WGS) entry which is preliminary data.</text>
</comment>
<sequence length="206" mass="23949">MFVILQAHSFGQDYYIIMFSRIVHTLCALLLIYGCRSQAEPFETKLAGYTINLPVTSGEIRAKYPNAKESLFVYLTETTSDMDVEWRFNQSIYNPKSQAYAIIVTLRNKAHQMDSIRTALEAQYKKPFEPLLTPKHLGKYEYYEKDSTLGVLQVNEHVQLSIHRRKIWPLSGYQYTKDVVVSICYGLTDEQKERFAMKQGDIQPRD</sequence>
<name>A0A418MB27_9BACT</name>
<dbReference type="Proteomes" id="UP000283523">
    <property type="component" value="Unassembled WGS sequence"/>
</dbReference>
<accession>A0A418MB27</accession>
<proteinExistence type="predicted"/>
<organism evidence="1 2">
    <name type="scientific">Fibrisoma montanum</name>
    <dbReference type="NCBI Taxonomy" id="2305895"/>
    <lineage>
        <taxon>Bacteria</taxon>
        <taxon>Pseudomonadati</taxon>
        <taxon>Bacteroidota</taxon>
        <taxon>Cytophagia</taxon>
        <taxon>Cytophagales</taxon>
        <taxon>Spirosomataceae</taxon>
        <taxon>Fibrisoma</taxon>
    </lineage>
</organism>
<keyword evidence="2" id="KW-1185">Reference proteome</keyword>
<reference evidence="1 2" key="1">
    <citation type="submission" date="2018-08" db="EMBL/GenBank/DDBJ databases">
        <title>Fibrisoma montanum sp. nov., isolated from Danxia mountain soil.</title>
        <authorList>
            <person name="Huang Y."/>
        </authorList>
    </citation>
    <scope>NUCLEOTIDE SEQUENCE [LARGE SCALE GENOMIC DNA]</scope>
    <source>
        <strain evidence="1 2">HYT19</strain>
    </source>
</reference>
<gene>
    <name evidence="1" type="ORF">DYU11_11220</name>
</gene>
<evidence type="ECO:0000313" key="2">
    <source>
        <dbReference type="Proteomes" id="UP000283523"/>
    </source>
</evidence>
<dbReference type="AlphaFoldDB" id="A0A418MB27"/>
<protein>
    <submittedName>
        <fullName evidence="1">Uncharacterized protein</fullName>
    </submittedName>
</protein>